<dbReference type="SUPFAM" id="SSF47384">
    <property type="entry name" value="Homodimeric domain of signal transducing histidine kinase"/>
    <property type="match status" value="1"/>
</dbReference>
<evidence type="ECO:0000313" key="12">
    <source>
        <dbReference type="Proteomes" id="UP000177701"/>
    </source>
</evidence>
<dbReference type="SUPFAM" id="SSF55785">
    <property type="entry name" value="PYP-like sensor domain (PAS domain)"/>
    <property type="match status" value="1"/>
</dbReference>
<dbReference type="InterPro" id="IPR013767">
    <property type="entry name" value="PAS_fold"/>
</dbReference>
<dbReference type="SMART" id="SM00387">
    <property type="entry name" value="HATPase_c"/>
    <property type="match status" value="1"/>
</dbReference>
<dbReference type="InterPro" id="IPR035965">
    <property type="entry name" value="PAS-like_dom_sf"/>
</dbReference>
<dbReference type="SMART" id="SM00388">
    <property type="entry name" value="HisKA"/>
    <property type="match status" value="1"/>
</dbReference>
<gene>
    <name evidence="11" type="ORF">A2V47_06580</name>
</gene>
<evidence type="ECO:0000313" key="11">
    <source>
        <dbReference type="EMBL" id="OGD13641.1"/>
    </source>
</evidence>
<evidence type="ECO:0000256" key="6">
    <source>
        <dbReference type="ARBA" id="ARBA00022777"/>
    </source>
</evidence>
<dbReference type="GO" id="GO:0000155">
    <property type="term" value="F:phosphorelay sensor kinase activity"/>
    <property type="evidence" value="ECO:0007669"/>
    <property type="project" value="InterPro"/>
</dbReference>
<evidence type="ECO:0000259" key="10">
    <source>
        <dbReference type="PROSITE" id="PS50112"/>
    </source>
</evidence>
<evidence type="ECO:0000256" key="2">
    <source>
        <dbReference type="ARBA" id="ARBA00012438"/>
    </source>
</evidence>
<evidence type="ECO:0000256" key="4">
    <source>
        <dbReference type="ARBA" id="ARBA00022679"/>
    </source>
</evidence>
<keyword evidence="4" id="KW-0808">Transferase</keyword>
<dbReference type="SMART" id="SM00091">
    <property type="entry name" value="PAS"/>
    <property type="match status" value="1"/>
</dbReference>
<evidence type="ECO:0000256" key="5">
    <source>
        <dbReference type="ARBA" id="ARBA00022741"/>
    </source>
</evidence>
<dbReference type="Gene3D" id="3.30.565.10">
    <property type="entry name" value="Histidine kinase-like ATPase, C-terminal domain"/>
    <property type="match status" value="1"/>
</dbReference>
<dbReference type="PRINTS" id="PR00344">
    <property type="entry name" value="BCTRLSENSOR"/>
</dbReference>
<dbReference type="SUPFAM" id="SSF55874">
    <property type="entry name" value="ATPase domain of HSP90 chaperone/DNA topoisomerase II/histidine kinase"/>
    <property type="match status" value="1"/>
</dbReference>
<dbReference type="Pfam" id="PF00512">
    <property type="entry name" value="HisKA"/>
    <property type="match status" value="1"/>
</dbReference>
<dbReference type="EMBL" id="MEYH01000105">
    <property type="protein sequence ID" value="OGD13641.1"/>
    <property type="molecule type" value="Genomic_DNA"/>
</dbReference>
<keyword evidence="5" id="KW-0547">Nucleotide-binding</keyword>
<sequence length="402" mass="46855">MSLEKIVHKENKAKKKVLELEYDQQNYIKYLLDYSPDFQITLDGEGKIRRVNQAFEEITGKKKEELIGSFIYEFIPEEILKKLKAEIIQEKRVKDIKIKVNRPGRELLLGDFSGMVFTTKERETIIYLSGRDMATERRILSPNLMKLNENLEKKVMKKTKELKKVQYQLIQTEKLSLIGELVTSVAHEVKNPLAIINLIVQHLENKYADHYTIEKLKAIQRNIKSIDKTIYRLLNFSRISHSLFDYYNINEILEKLEPILRHFLPENIKIIKKYDAKLPQGWFDSDYLEQAFLNLIYNALRAMKDGGKLYITTSFDSTRKGIIMKFEDTGVGIPEENLKKIFNPFFSTHEEGTGLGLSICQNIVKEHKGTISVESKLGKGTIFTIFLPLEKRKEKKRMVDGI</sequence>
<dbReference type="InterPro" id="IPR036097">
    <property type="entry name" value="HisK_dim/P_sf"/>
</dbReference>
<name>A0A1F5A509_9BACT</name>
<dbReference type="Pfam" id="PF02518">
    <property type="entry name" value="HATPase_c"/>
    <property type="match status" value="1"/>
</dbReference>
<evidence type="ECO:0000256" key="7">
    <source>
        <dbReference type="ARBA" id="ARBA00022840"/>
    </source>
</evidence>
<feature type="domain" description="PAS" evidence="10">
    <location>
        <begin position="24"/>
        <end position="78"/>
    </location>
</feature>
<dbReference type="Gene3D" id="3.30.450.20">
    <property type="entry name" value="PAS domain"/>
    <property type="match status" value="1"/>
</dbReference>
<dbReference type="Gene3D" id="1.10.287.130">
    <property type="match status" value="1"/>
</dbReference>
<dbReference type="EC" id="2.7.13.3" evidence="2"/>
<keyword evidence="8" id="KW-0902">Two-component regulatory system</keyword>
<evidence type="ECO:0000256" key="1">
    <source>
        <dbReference type="ARBA" id="ARBA00000085"/>
    </source>
</evidence>
<dbReference type="CDD" id="cd00130">
    <property type="entry name" value="PAS"/>
    <property type="match status" value="1"/>
</dbReference>
<dbReference type="CDD" id="cd00082">
    <property type="entry name" value="HisKA"/>
    <property type="match status" value="1"/>
</dbReference>
<keyword evidence="6" id="KW-0418">Kinase</keyword>
<evidence type="ECO:0000256" key="3">
    <source>
        <dbReference type="ARBA" id="ARBA00022553"/>
    </source>
</evidence>
<comment type="catalytic activity">
    <reaction evidence="1">
        <text>ATP + protein L-histidine = ADP + protein N-phospho-L-histidine.</text>
        <dbReference type="EC" id="2.7.13.3"/>
    </reaction>
</comment>
<protein>
    <recommendedName>
        <fullName evidence="2">histidine kinase</fullName>
        <ecNumber evidence="2">2.7.13.3</ecNumber>
    </recommendedName>
</protein>
<dbReference type="GO" id="GO:0005524">
    <property type="term" value="F:ATP binding"/>
    <property type="evidence" value="ECO:0007669"/>
    <property type="project" value="UniProtKB-KW"/>
</dbReference>
<evidence type="ECO:0000259" key="9">
    <source>
        <dbReference type="PROSITE" id="PS50109"/>
    </source>
</evidence>
<keyword evidence="7" id="KW-0067">ATP-binding</keyword>
<accession>A0A1F5A509</accession>
<comment type="caution">
    <text evidence="11">The sequence shown here is derived from an EMBL/GenBank/DDBJ whole genome shotgun (WGS) entry which is preliminary data.</text>
</comment>
<dbReference type="NCBIfam" id="TIGR00229">
    <property type="entry name" value="sensory_box"/>
    <property type="match status" value="1"/>
</dbReference>
<dbReference type="InterPro" id="IPR004358">
    <property type="entry name" value="Sig_transdc_His_kin-like_C"/>
</dbReference>
<dbReference type="InterPro" id="IPR005467">
    <property type="entry name" value="His_kinase_dom"/>
</dbReference>
<dbReference type="PANTHER" id="PTHR43065:SF46">
    <property type="entry name" value="C4-DICARBOXYLATE TRANSPORT SENSOR PROTEIN DCTB"/>
    <property type="match status" value="1"/>
</dbReference>
<organism evidence="11 12">
    <name type="scientific">Candidatus Sediminicultor quintus</name>
    <dbReference type="NCBI Taxonomy" id="1797291"/>
    <lineage>
        <taxon>Bacteria</taxon>
        <taxon>Pseudomonadati</taxon>
        <taxon>Atribacterota</taxon>
        <taxon>Candidatus Phoenicimicrobiia</taxon>
        <taxon>Candidatus Pheonicimicrobiales</taxon>
        <taxon>Candidatus Phoenicimicrobiaceae</taxon>
        <taxon>Candidatus Sediminicultor</taxon>
    </lineage>
</organism>
<dbReference type="InterPro" id="IPR003594">
    <property type="entry name" value="HATPase_dom"/>
</dbReference>
<dbReference type="PANTHER" id="PTHR43065">
    <property type="entry name" value="SENSOR HISTIDINE KINASE"/>
    <property type="match status" value="1"/>
</dbReference>
<dbReference type="InterPro" id="IPR000014">
    <property type="entry name" value="PAS"/>
</dbReference>
<dbReference type="InterPro" id="IPR036890">
    <property type="entry name" value="HATPase_C_sf"/>
</dbReference>
<dbReference type="InterPro" id="IPR003661">
    <property type="entry name" value="HisK_dim/P_dom"/>
</dbReference>
<dbReference type="PROSITE" id="PS50109">
    <property type="entry name" value="HIS_KIN"/>
    <property type="match status" value="1"/>
</dbReference>
<dbReference type="STRING" id="1797291.A2V47_06580"/>
<reference evidence="11 12" key="1">
    <citation type="journal article" date="2016" name="Nat. Commun.">
        <title>Thousands of microbial genomes shed light on interconnected biogeochemical processes in an aquifer system.</title>
        <authorList>
            <person name="Anantharaman K."/>
            <person name="Brown C.T."/>
            <person name="Hug L.A."/>
            <person name="Sharon I."/>
            <person name="Castelle C.J."/>
            <person name="Probst A.J."/>
            <person name="Thomas B.C."/>
            <person name="Singh A."/>
            <person name="Wilkins M.J."/>
            <person name="Karaoz U."/>
            <person name="Brodie E.L."/>
            <person name="Williams K.H."/>
            <person name="Hubbard S.S."/>
            <person name="Banfield J.F."/>
        </authorList>
    </citation>
    <scope>NUCLEOTIDE SEQUENCE [LARGE SCALE GENOMIC DNA]</scope>
</reference>
<dbReference type="AlphaFoldDB" id="A0A1F5A509"/>
<dbReference type="Proteomes" id="UP000177701">
    <property type="component" value="Unassembled WGS sequence"/>
</dbReference>
<dbReference type="GO" id="GO:0006355">
    <property type="term" value="P:regulation of DNA-templated transcription"/>
    <property type="evidence" value="ECO:0007669"/>
    <property type="project" value="InterPro"/>
</dbReference>
<feature type="domain" description="Histidine kinase" evidence="9">
    <location>
        <begin position="184"/>
        <end position="391"/>
    </location>
</feature>
<proteinExistence type="predicted"/>
<keyword evidence="3" id="KW-0597">Phosphoprotein</keyword>
<dbReference type="PROSITE" id="PS50112">
    <property type="entry name" value="PAS"/>
    <property type="match status" value="1"/>
</dbReference>
<dbReference type="Pfam" id="PF00989">
    <property type="entry name" value="PAS"/>
    <property type="match status" value="1"/>
</dbReference>
<evidence type="ECO:0000256" key="8">
    <source>
        <dbReference type="ARBA" id="ARBA00023012"/>
    </source>
</evidence>